<dbReference type="AlphaFoldDB" id="A0A7J8W9B3"/>
<organism evidence="1 2">
    <name type="scientific">Gossypium klotzschianum</name>
    <dbReference type="NCBI Taxonomy" id="34286"/>
    <lineage>
        <taxon>Eukaryota</taxon>
        <taxon>Viridiplantae</taxon>
        <taxon>Streptophyta</taxon>
        <taxon>Embryophyta</taxon>
        <taxon>Tracheophyta</taxon>
        <taxon>Spermatophyta</taxon>
        <taxon>Magnoliopsida</taxon>
        <taxon>eudicotyledons</taxon>
        <taxon>Gunneridae</taxon>
        <taxon>Pentapetalae</taxon>
        <taxon>rosids</taxon>
        <taxon>malvids</taxon>
        <taxon>Malvales</taxon>
        <taxon>Malvaceae</taxon>
        <taxon>Malvoideae</taxon>
        <taxon>Gossypium</taxon>
    </lineage>
</organism>
<name>A0A7J8W9B3_9ROSI</name>
<accession>A0A7J8W9B3</accession>
<dbReference type="EMBL" id="JABFAB010241451">
    <property type="protein sequence ID" value="MBA0671598.1"/>
    <property type="molecule type" value="Genomic_DNA"/>
</dbReference>
<reference evidence="1 2" key="1">
    <citation type="journal article" date="2019" name="Genome Biol. Evol.">
        <title>Insights into the evolution of the New World diploid cottons (Gossypium, subgenus Houzingenia) based on genome sequencing.</title>
        <authorList>
            <person name="Grover C.E."/>
            <person name="Arick M.A. 2nd"/>
            <person name="Thrash A."/>
            <person name="Conover J.L."/>
            <person name="Sanders W.S."/>
            <person name="Peterson D.G."/>
            <person name="Frelichowski J.E."/>
            <person name="Scheffler J.A."/>
            <person name="Scheffler B.E."/>
            <person name="Wendel J.F."/>
        </authorList>
    </citation>
    <scope>NUCLEOTIDE SEQUENCE [LARGE SCALE GENOMIC DNA]</scope>
    <source>
        <strain evidence="1">57</strain>
        <tissue evidence="1">Leaf</tissue>
    </source>
</reference>
<evidence type="ECO:0000313" key="2">
    <source>
        <dbReference type="Proteomes" id="UP000593573"/>
    </source>
</evidence>
<proteinExistence type="predicted"/>
<keyword evidence="2" id="KW-1185">Reference proteome</keyword>
<dbReference type="Proteomes" id="UP000593573">
    <property type="component" value="Unassembled WGS sequence"/>
</dbReference>
<dbReference type="OrthoDB" id="1000158at2759"/>
<gene>
    <name evidence="1" type="ORF">Goklo_023870</name>
</gene>
<protein>
    <submittedName>
        <fullName evidence="1">Uncharacterized protein</fullName>
    </submittedName>
</protein>
<evidence type="ECO:0000313" key="1">
    <source>
        <dbReference type="EMBL" id="MBA0671598.1"/>
    </source>
</evidence>
<sequence length="45" mass="5406">MSVLLLGGWIWCLQWTNIQLYYVARGFRLIKHIPEPRMSQLFGRN</sequence>
<comment type="caution">
    <text evidence="1">The sequence shown here is derived from an EMBL/GenBank/DDBJ whole genome shotgun (WGS) entry which is preliminary data.</text>
</comment>